<dbReference type="AlphaFoldDB" id="A0A392QS72"/>
<name>A0A392QS72_9FABA</name>
<protein>
    <submittedName>
        <fullName evidence="1">Lipase-like</fullName>
    </submittedName>
</protein>
<dbReference type="EMBL" id="LXQA010152816">
    <property type="protein sequence ID" value="MCI26366.1"/>
    <property type="molecule type" value="Genomic_DNA"/>
</dbReference>
<feature type="non-terminal residue" evidence="1">
    <location>
        <position position="1"/>
    </location>
</feature>
<accession>A0A392QS72</accession>
<evidence type="ECO:0000313" key="1">
    <source>
        <dbReference type="EMBL" id="MCI26366.1"/>
    </source>
</evidence>
<comment type="caution">
    <text evidence="1">The sequence shown here is derived from an EMBL/GenBank/DDBJ whole genome shotgun (WGS) entry which is preliminary data.</text>
</comment>
<sequence length="84" mass="9120">LTTEDIPALPERGLIMPSIVSPLMVWLYNIGLGSLAYRVEKICDGSGEDPSCSRSVSGTSITDHLVYYGLDMKSDDPEACRIVT</sequence>
<dbReference type="Proteomes" id="UP000265520">
    <property type="component" value="Unassembled WGS sequence"/>
</dbReference>
<feature type="non-terminal residue" evidence="1">
    <location>
        <position position="84"/>
    </location>
</feature>
<keyword evidence="2" id="KW-1185">Reference proteome</keyword>
<organism evidence="1 2">
    <name type="scientific">Trifolium medium</name>
    <dbReference type="NCBI Taxonomy" id="97028"/>
    <lineage>
        <taxon>Eukaryota</taxon>
        <taxon>Viridiplantae</taxon>
        <taxon>Streptophyta</taxon>
        <taxon>Embryophyta</taxon>
        <taxon>Tracheophyta</taxon>
        <taxon>Spermatophyta</taxon>
        <taxon>Magnoliopsida</taxon>
        <taxon>eudicotyledons</taxon>
        <taxon>Gunneridae</taxon>
        <taxon>Pentapetalae</taxon>
        <taxon>rosids</taxon>
        <taxon>fabids</taxon>
        <taxon>Fabales</taxon>
        <taxon>Fabaceae</taxon>
        <taxon>Papilionoideae</taxon>
        <taxon>50 kb inversion clade</taxon>
        <taxon>NPAAA clade</taxon>
        <taxon>Hologalegina</taxon>
        <taxon>IRL clade</taxon>
        <taxon>Trifolieae</taxon>
        <taxon>Trifolium</taxon>
    </lineage>
</organism>
<proteinExistence type="predicted"/>
<evidence type="ECO:0000313" key="2">
    <source>
        <dbReference type="Proteomes" id="UP000265520"/>
    </source>
</evidence>
<reference evidence="1 2" key="1">
    <citation type="journal article" date="2018" name="Front. Plant Sci.">
        <title>Red Clover (Trifolium pratense) and Zigzag Clover (T. medium) - A Picture of Genomic Similarities and Differences.</title>
        <authorList>
            <person name="Dluhosova J."/>
            <person name="Istvanek J."/>
            <person name="Nedelnik J."/>
            <person name="Repkova J."/>
        </authorList>
    </citation>
    <scope>NUCLEOTIDE SEQUENCE [LARGE SCALE GENOMIC DNA]</scope>
    <source>
        <strain evidence="2">cv. 10/8</strain>
        <tissue evidence="1">Leaf</tissue>
    </source>
</reference>